<evidence type="ECO:0000256" key="4">
    <source>
        <dbReference type="ARBA" id="ARBA00023288"/>
    </source>
</evidence>
<evidence type="ECO:0000313" key="9">
    <source>
        <dbReference type="RefSeq" id="XP_005178349.1"/>
    </source>
</evidence>
<dbReference type="VEuPathDB" id="VectorBase:MDOMA2_001736"/>
<dbReference type="PRINTS" id="PR00449">
    <property type="entry name" value="RASTRNSFRMNG"/>
</dbReference>
<evidence type="ECO:0000313" key="7">
    <source>
        <dbReference type="EnsemblMetazoa" id="MDOA003428-PA"/>
    </source>
</evidence>
<sequence>MQNTDVNDNIDSTNKKFETWPGTQPASLELLPSAVTTAESSNPELVESSRAIHSDPEERQTKEKVRSRFSSALRKLSRSTRKKDKSAAIKGSLDAAASDVILSSDADDIASGEQLAATKVKTKKKKSSLFGLKKSKVAPKKDCGEEEPQTLRILEPLFHDTENEVVVTTERLSPTEGKRKVQITIKSKKIEKVADTADSTQRRPTSPSPSPALSQPSPSTTPTTTPPLGRALKNDSDTNATTTTPAREDKKKTLKGKLKTQTSQKPTTPTQPQTKKEEKIVITQSSKDIPPRDKAPAKPSRLAQQQQPQQPPSTSHSTCTSSNTNTGGAVRKTATTTRAAIKLVTAAKSKKKSEANKTNAAKQQTGGGKGSATKASDNNNSTAATTTAAAAAGDNTASDTKESDLMINPQRGHRFPRPTSTESTDRSHEAVGTPDSKNSAISASPPSPQATTPLPATATAADSNLTPPNNPATQPQRNEIQSVTDSLSATNASLPANQASPSAHQQTSTPPPPPQQPSPTSQDKSVHILTPNQTDDHISLAESAQPSATSTEDITPKDTTSVHPTVRFTLGNRVRPPLIIAKQLAYEPSSQEPYSIEHHSDDDDSDDTPDSDDSRRRRIRYIATTPSGENEPPTLYDEFDNLELKHKYFRYHSGVSDLSLDSHNNEDIQKLSTELQQQMPAFGDLTMDQECEPTIMTSANAEKREHLYKILVIGELGTGKTSFIKRYVHQFFSQNYRATIGVDFALKVLHWDPNTIVRLQLWDIAGQERFGNMTRVYYKEAVGAFIVFDVTRSGTFDCVSKWKEDLDSKVQLPDGSPIPCILLANKCDQDKQGMVTNAEKMDEYVKEHGFAGWFETSAKENINIDEAARALVNKILLNDKLISAADLADSEKFNLNQTGDQTLNDEKSKCSC</sequence>
<dbReference type="eggNOG" id="KOG4423">
    <property type="taxonomic scope" value="Eukaryota"/>
</dbReference>
<dbReference type="Pfam" id="PF00071">
    <property type="entry name" value="Ras"/>
    <property type="match status" value="1"/>
</dbReference>
<dbReference type="STRING" id="7370.A0A1I8MCB3"/>
<keyword evidence="8" id="KW-1185">Reference proteome</keyword>
<dbReference type="SMART" id="SM00174">
    <property type="entry name" value="RHO"/>
    <property type="match status" value="1"/>
</dbReference>
<dbReference type="FunFam" id="3.40.50.300:FF:000222">
    <property type="entry name" value="RAB32, member RAS oncogene family"/>
    <property type="match status" value="1"/>
</dbReference>
<reference evidence="9" key="2">
    <citation type="submission" date="2025-04" db="UniProtKB">
        <authorList>
            <consortium name="RefSeq"/>
        </authorList>
    </citation>
    <scope>IDENTIFICATION</scope>
    <source>
        <strain evidence="9">Aabys</strain>
    </source>
</reference>
<evidence type="ECO:0000256" key="5">
    <source>
        <dbReference type="ARBA" id="ARBA00023289"/>
    </source>
</evidence>
<dbReference type="InterPro" id="IPR030697">
    <property type="entry name" value="Rab29/Rab38/Rab32"/>
</dbReference>
<dbReference type="InterPro" id="IPR005225">
    <property type="entry name" value="Small_GTP-bd"/>
</dbReference>
<protein>
    <submittedName>
        <fullName evidence="9">Flocculation protein FLO11 isoform X1</fullName>
    </submittedName>
</protein>
<feature type="region of interest" description="Disordered" evidence="6">
    <location>
        <begin position="585"/>
        <end position="616"/>
    </location>
</feature>
<dbReference type="GO" id="GO:0045335">
    <property type="term" value="C:phagocytic vesicle"/>
    <property type="evidence" value="ECO:0007669"/>
    <property type="project" value="TreeGrafter"/>
</dbReference>
<dbReference type="GO" id="GO:0090385">
    <property type="term" value="P:phagosome-lysosome fusion"/>
    <property type="evidence" value="ECO:0007669"/>
    <property type="project" value="TreeGrafter"/>
</dbReference>
<dbReference type="InterPro" id="IPR027417">
    <property type="entry name" value="P-loop_NTPase"/>
</dbReference>
<evidence type="ECO:0000313" key="8">
    <source>
        <dbReference type="Proteomes" id="UP001652621"/>
    </source>
</evidence>
<feature type="compositionally biased region" description="Low complexity" evidence="6">
    <location>
        <begin position="211"/>
        <end position="228"/>
    </location>
</feature>
<dbReference type="SMART" id="SM00175">
    <property type="entry name" value="RAB"/>
    <property type="match status" value="1"/>
</dbReference>
<dbReference type="EnsemblMetazoa" id="MDOA003428-RA">
    <property type="protein sequence ID" value="MDOA003428-PA"/>
    <property type="gene ID" value="MDOA003428"/>
</dbReference>
<keyword evidence="4" id="KW-0449">Lipoprotein</keyword>
<feature type="compositionally biased region" description="Acidic residues" evidence="6">
    <location>
        <begin position="602"/>
        <end position="611"/>
    </location>
</feature>
<feature type="compositionally biased region" description="Polar residues" evidence="6">
    <location>
        <begin position="464"/>
        <end position="499"/>
    </location>
</feature>
<dbReference type="Proteomes" id="UP001652621">
    <property type="component" value="Unplaced"/>
</dbReference>
<feature type="compositionally biased region" description="Basic residues" evidence="6">
    <location>
        <begin position="75"/>
        <end position="84"/>
    </location>
</feature>
<evidence type="ECO:0000256" key="6">
    <source>
        <dbReference type="SAM" id="MobiDB-lite"/>
    </source>
</evidence>
<dbReference type="CDD" id="cd04107">
    <property type="entry name" value="Rab32_Rab38"/>
    <property type="match status" value="1"/>
</dbReference>
<dbReference type="InterPro" id="IPR001806">
    <property type="entry name" value="Small_GTPase"/>
</dbReference>
<evidence type="ECO:0000256" key="2">
    <source>
        <dbReference type="ARBA" id="ARBA00022741"/>
    </source>
</evidence>
<dbReference type="SMART" id="SM00176">
    <property type="entry name" value="RAN"/>
    <property type="match status" value="1"/>
</dbReference>
<dbReference type="OrthoDB" id="245989at2759"/>
<dbReference type="GO" id="GO:0005764">
    <property type="term" value="C:lysosome"/>
    <property type="evidence" value="ECO:0007669"/>
    <property type="project" value="TreeGrafter"/>
</dbReference>
<proteinExistence type="inferred from homology"/>
<dbReference type="GO" id="GO:0005525">
    <property type="term" value="F:GTP binding"/>
    <property type="evidence" value="ECO:0007669"/>
    <property type="project" value="UniProtKB-KW"/>
</dbReference>
<keyword evidence="3" id="KW-0342">GTP-binding</keyword>
<comment type="similarity">
    <text evidence="1">Belongs to the small GTPase superfamily. Rab family.</text>
</comment>
<dbReference type="AlphaFoldDB" id="A0A1I8MCB3"/>
<feature type="compositionally biased region" description="Basic and acidic residues" evidence="6">
    <location>
        <begin position="50"/>
        <end position="66"/>
    </location>
</feature>
<accession>A0A1I8MCB3</accession>
<dbReference type="RefSeq" id="XP_005178349.1">
    <property type="nucleotide sequence ID" value="XM_005178292.3"/>
</dbReference>
<name>A0A1I8MCB3_MUSDO</name>
<feature type="region of interest" description="Disordered" evidence="6">
    <location>
        <begin position="542"/>
        <end position="568"/>
    </location>
</feature>
<dbReference type="PANTHER" id="PTHR47981:SF39">
    <property type="entry name" value="RAS-RELATED PROTEIN RAB"/>
    <property type="match status" value="1"/>
</dbReference>
<dbReference type="NCBIfam" id="TIGR00231">
    <property type="entry name" value="small_GTP"/>
    <property type="match status" value="1"/>
</dbReference>
<feature type="compositionally biased region" description="Polar residues" evidence="6">
    <location>
        <begin position="542"/>
        <end position="563"/>
    </location>
</feature>
<feature type="compositionally biased region" description="Low complexity" evidence="6">
    <location>
        <begin position="371"/>
        <end position="398"/>
    </location>
</feature>
<feature type="compositionally biased region" description="Low complexity" evidence="6">
    <location>
        <begin position="439"/>
        <end position="463"/>
    </location>
</feature>
<dbReference type="KEGG" id="mde:101898120"/>
<dbReference type="SMART" id="SM00173">
    <property type="entry name" value="RAS"/>
    <property type="match status" value="1"/>
</dbReference>
<dbReference type="GO" id="GO:0008333">
    <property type="term" value="P:endosome to lysosome transport"/>
    <property type="evidence" value="ECO:0007669"/>
    <property type="project" value="TreeGrafter"/>
</dbReference>
<evidence type="ECO:0000256" key="3">
    <source>
        <dbReference type="ARBA" id="ARBA00023134"/>
    </source>
</evidence>
<dbReference type="Gene3D" id="3.40.50.300">
    <property type="entry name" value="P-loop containing nucleotide triphosphate hydrolases"/>
    <property type="match status" value="1"/>
</dbReference>
<dbReference type="PROSITE" id="PS51419">
    <property type="entry name" value="RAB"/>
    <property type="match status" value="1"/>
</dbReference>
<dbReference type="PANTHER" id="PTHR47981">
    <property type="entry name" value="RAB FAMILY"/>
    <property type="match status" value="1"/>
</dbReference>
<gene>
    <name evidence="7" type="primary">101898120</name>
    <name evidence="9" type="synonym">LOC101898120</name>
</gene>
<feature type="region of interest" description="Disordered" evidence="6">
    <location>
        <begin position="165"/>
        <end position="529"/>
    </location>
</feature>
<dbReference type="PROSITE" id="PS51421">
    <property type="entry name" value="RAS"/>
    <property type="match status" value="1"/>
</dbReference>
<feature type="compositionally biased region" description="Polar residues" evidence="6">
    <location>
        <begin position="34"/>
        <end position="43"/>
    </location>
</feature>
<feature type="compositionally biased region" description="Low complexity" evidence="6">
    <location>
        <begin position="304"/>
        <end position="340"/>
    </location>
</feature>
<dbReference type="VEuPathDB" id="VectorBase:MDOA003428"/>
<dbReference type="GO" id="GO:0005770">
    <property type="term" value="C:late endosome"/>
    <property type="evidence" value="ECO:0007669"/>
    <property type="project" value="TreeGrafter"/>
</dbReference>
<feature type="compositionally biased region" description="Low complexity" evidence="6">
    <location>
        <begin position="259"/>
        <end position="273"/>
    </location>
</feature>
<dbReference type="GO" id="GO:0005802">
    <property type="term" value="C:trans-Golgi network"/>
    <property type="evidence" value="ECO:0007669"/>
    <property type="project" value="InterPro"/>
</dbReference>
<keyword evidence="2" id="KW-0547">Nucleotide-binding</keyword>
<feature type="compositionally biased region" description="Polar residues" evidence="6">
    <location>
        <begin position="1"/>
        <end position="12"/>
    </location>
</feature>
<keyword evidence="5" id="KW-0636">Prenylation</keyword>
<feature type="region of interest" description="Disordered" evidence="6">
    <location>
        <begin position="1"/>
        <end position="92"/>
    </location>
</feature>
<evidence type="ECO:0000256" key="1">
    <source>
        <dbReference type="ARBA" id="ARBA00006270"/>
    </source>
</evidence>
<dbReference type="SUPFAM" id="SSF52540">
    <property type="entry name" value="P-loop containing nucleoside triphosphate hydrolases"/>
    <property type="match status" value="1"/>
</dbReference>
<dbReference type="GO" id="GO:0003924">
    <property type="term" value="F:GTPase activity"/>
    <property type="evidence" value="ECO:0007669"/>
    <property type="project" value="InterPro"/>
</dbReference>
<reference evidence="7" key="1">
    <citation type="submission" date="2020-05" db="UniProtKB">
        <authorList>
            <consortium name="EnsemblMetazoa"/>
        </authorList>
    </citation>
    <scope>IDENTIFICATION</scope>
    <source>
        <strain evidence="7">Aabys</strain>
    </source>
</reference>
<organism evidence="7">
    <name type="scientific">Musca domestica</name>
    <name type="common">House fly</name>
    <dbReference type="NCBI Taxonomy" id="7370"/>
    <lineage>
        <taxon>Eukaryota</taxon>
        <taxon>Metazoa</taxon>
        <taxon>Ecdysozoa</taxon>
        <taxon>Arthropoda</taxon>
        <taxon>Hexapoda</taxon>
        <taxon>Insecta</taxon>
        <taxon>Pterygota</taxon>
        <taxon>Neoptera</taxon>
        <taxon>Endopterygota</taxon>
        <taxon>Diptera</taxon>
        <taxon>Brachycera</taxon>
        <taxon>Muscomorpha</taxon>
        <taxon>Muscoidea</taxon>
        <taxon>Muscidae</taxon>
        <taxon>Musca</taxon>
    </lineage>
</organism>